<dbReference type="NCBIfam" id="NF040815">
    <property type="entry name" value="recomb_XerA_Arch"/>
    <property type="match status" value="1"/>
</dbReference>
<dbReference type="GO" id="GO:0006310">
    <property type="term" value="P:DNA recombination"/>
    <property type="evidence" value="ECO:0007669"/>
    <property type="project" value="UniProtKB-KW"/>
</dbReference>
<comment type="caution">
    <text evidence="9">The sequence shown here is derived from an EMBL/GenBank/DDBJ whole genome shotgun (WGS) entry which is preliminary data.</text>
</comment>
<evidence type="ECO:0000313" key="10">
    <source>
        <dbReference type="Proteomes" id="UP000342249"/>
    </source>
</evidence>
<dbReference type="RefSeq" id="WP_152753764.1">
    <property type="nucleotide sequence ID" value="NZ_SPSE01000056.1"/>
</dbReference>
<sequence length="285" mass="33186">MSELREKMKMDMELRGYSSGTIVGYIRQVSNFAKFYNKSPKYLGEEEIRDYLHYCIMEKKLSEVTVNHINASLKFFYTKTLNKYWNVDKIARIKVPKKLPSILSPEEVNSIFDVTENLKHKAILMTIYSAGLRVSEVCNLIITDIDSKNMQILIRQGKGKKDRYSLLSEVNLKILREYWIRYHPTEYLFSGNGRTHAITPRTIQRILERSIKKTGITKHASVHTLRHCFATDLLENGTDICYIQRLLGHSNITTTTIYLHLRRMDLLNIKSPLDTFLDKKGEGND</sequence>
<keyword evidence="4 6" id="KW-0238">DNA-binding</keyword>
<dbReference type="Proteomes" id="UP000342249">
    <property type="component" value="Unassembled WGS sequence"/>
</dbReference>
<evidence type="ECO:0000256" key="4">
    <source>
        <dbReference type="ARBA" id="ARBA00023125"/>
    </source>
</evidence>
<dbReference type="GO" id="GO:0015074">
    <property type="term" value="P:DNA integration"/>
    <property type="evidence" value="ECO:0007669"/>
    <property type="project" value="UniProtKB-KW"/>
</dbReference>
<evidence type="ECO:0000259" key="8">
    <source>
        <dbReference type="PROSITE" id="PS51900"/>
    </source>
</evidence>
<dbReference type="EMBL" id="SPSF01000053">
    <property type="protein sequence ID" value="MPQ64600.1"/>
    <property type="molecule type" value="Genomic_DNA"/>
</dbReference>
<accession>A0A5N7IV41</accession>
<dbReference type="PANTHER" id="PTHR30349">
    <property type="entry name" value="PHAGE INTEGRASE-RELATED"/>
    <property type="match status" value="1"/>
</dbReference>
<evidence type="ECO:0000256" key="3">
    <source>
        <dbReference type="ARBA" id="ARBA00022908"/>
    </source>
</evidence>
<dbReference type="Gene3D" id="1.10.150.130">
    <property type="match status" value="1"/>
</dbReference>
<dbReference type="AlphaFoldDB" id="A0A5N7IV41"/>
<organism evidence="9 10">
    <name type="scientific">Clostridium estertheticum</name>
    <dbReference type="NCBI Taxonomy" id="238834"/>
    <lineage>
        <taxon>Bacteria</taxon>
        <taxon>Bacillati</taxon>
        <taxon>Bacillota</taxon>
        <taxon>Clostridia</taxon>
        <taxon>Eubacteriales</taxon>
        <taxon>Clostridiaceae</taxon>
        <taxon>Clostridium</taxon>
    </lineage>
</organism>
<evidence type="ECO:0000256" key="1">
    <source>
        <dbReference type="ARBA" id="ARBA00003283"/>
    </source>
</evidence>
<dbReference type="Gene3D" id="1.10.443.10">
    <property type="entry name" value="Intergrase catalytic core"/>
    <property type="match status" value="1"/>
</dbReference>
<dbReference type="GO" id="GO:0003677">
    <property type="term" value="F:DNA binding"/>
    <property type="evidence" value="ECO:0007669"/>
    <property type="project" value="UniProtKB-UniRule"/>
</dbReference>
<keyword evidence="5" id="KW-0233">DNA recombination</keyword>
<dbReference type="InterPro" id="IPR050090">
    <property type="entry name" value="Tyrosine_recombinase_XerCD"/>
</dbReference>
<protein>
    <submittedName>
        <fullName evidence="9">Integrase</fullName>
    </submittedName>
</protein>
<reference evidence="9 10" key="1">
    <citation type="journal article" date="2019" name="Lett. Appl. Microbiol.">
        <title>A case of 'blown pack' spoilage of vacuum-packaged pork likely associated with Clostridium estertheticum in Canada.</title>
        <authorList>
            <person name="Zhang P."/>
            <person name="Ward P."/>
            <person name="McMullen L.M."/>
            <person name="Yang X."/>
        </authorList>
    </citation>
    <scope>NUCLEOTIDE SEQUENCE [LARGE SCALE GENOMIC DNA]</scope>
    <source>
        <strain evidence="9 10">MA19</strain>
    </source>
</reference>
<dbReference type="PANTHER" id="PTHR30349:SF64">
    <property type="entry name" value="PROPHAGE INTEGRASE INTD-RELATED"/>
    <property type="match status" value="1"/>
</dbReference>
<name>A0A5N7IV41_9CLOT</name>
<evidence type="ECO:0000259" key="7">
    <source>
        <dbReference type="PROSITE" id="PS51898"/>
    </source>
</evidence>
<dbReference type="Pfam" id="PF13495">
    <property type="entry name" value="Phage_int_SAM_4"/>
    <property type="match status" value="1"/>
</dbReference>
<dbReference type="PROSITE" id="PS51900">
    <property type="entry name" value="CB"/>
    <property type="match status" value="1"/>
</dbReference>
<comment type="function">
    <text evidence="1">Site-specific tyrosine recombinase, which acts by catalyzing the cutting and rejoining of the recombining DNA molecules.</text>
</comment>
<dbReference type="PROSITE" id="PS51898">
    <property type="entry name" value="TYR_RECOMBINASE"/>
    <property type="match status" value="1"/>
</dbReference>
<dbReference type="InterPro" id="IPR013762">
    <property type="entry name" value="Integrase-like_cat_sf"/>
</dbReference>
<comment type="similarity">
    <text evidence="2">Belongs to the 'phage' integrase family.</text>
</comment>
<dbReference type="InterPro" id="IPR044068">
    <property type="entry name" value="CB"/>
</dbReference>
<dbReference type="InterPro" id="IPR010998">
    <property type="entry name" value="Integrase_recombinase_N"/>
</dbReference>
<dbReference type="InterPro" id="IPR011010">
    <property type="entry name" value="DNA_brk_join_enz"/>
</dbReference>
<dbReference type="Pfam" id="PF00589">
    <property type="entry name" value="Phage_integrase"/>
    <property type="match status" value="1"/>
</dbReference>
<dbReference type="InterPro" id="IPR004107">
    <property type="entry name" value="Integrase_SAM-like_N"/>
</dbReference>
<evidence type="ECO:0000256" key="2">
    <source>
        <dbReference type="ARBA" id="ARBA00008857"/>
    </source>
</evidence>
<evidence type="ECO:0000256" key="5">
    <source>
        <dbReference type="ARBA" id="ARBA00023172"/>
    </source>
</evidence>
<keyword evidence="3" id="KW-0229">DNA integration</keyword>
<gene>
    <name evidence="9" type="ORF">E4V82_21220</name>
</gene>
<dbReference type="InterPro" id="IPR002104">
    <property type="entry name" value="Integrase_catalytic"/>
</dbReference>
<feature type="domain" description="Tyr recombinase" evidence="7">
    <location>
        <begin position="98"/>
        <end position="271"/>
    </location>
</feature>
<proteinExistence type="inferred from homology"/>
<evidence type="ECO:0000313" key="9">
    <source>
        <dbReference type="EMBL" id="MPQ64600.1"/>
    </source>
</evidence>
<dbReference type="SUPFAM" id="SSF56349">
    <property type="entry name" value="DNA breaking-rejoining enzymes"/>
    <property type="match status" value="1"/>
</dbReference>
<evidence type="ECO:0000256" key="6">
    <source>
        <dbReference type="PROSITE-ProRule" id="PRU01248"/>
    </source>
</evidence>
<feature type="domain" description="Core-binding (CB)" evidence="8">
    <location>
        <begin position="1"/>
        <end position="81"/>
    </location>
</feature>